<dbReference type="PANTHER" id="PTHR45784">
    <property type="entry name" value="C-TYPE LECTIN DOMAIN FAMILY 20 MEMBER A-RELATED"/>
    <property type="match status" value="1"/>
</dbReference>
<dbReference type="Proteomes" id="UP000694580">
    <property type="component" value="Chromosome 17"/>
</dbReference>
<dbReference type="GeneTree" id="ENSGT01120000275947"/>
<keyword evidence="3" id="KW-1185">Reference proteome</keyword>
<dbReference type="InterPro" id="IPR016187">
    <property type="entry name" value="CTDL_fold"/>
</dbReference>
<feature type="domain" description="C-type lectin" evidence="1">
    <location>
        <begin position="31"/>
        <end position="138"/>
    </location>
</feature>
<dbReference type="InterPro" id="IPR001304">
    <property type="entry name" value="C-type_lectin-like"/>
</dbReference>
<dbReference type="SUPFAM" id="SSF56436">
    <property type="entry name" value="C-type lectin-like"/>
    <property type="match status" value="1"/>
</dbReference>
<dbReference type="SMART" id="SM00034">
    <property type="entry name" value="CLECT"/>
    <property type="match status" value="1"/>
</dbReference>
<dbReference type="InterPro" id="IPR016186">
    <property type="entry name" value="C-type_lectin-like/link_sf"/>
</dbReference>
<dbReference type="Pfam" id="PF00059">
    <property type="entry name" value="Lectin_C"/>
    <property type="match status" value="1"/>
</dbReference>
<name>A0AAY4C0Z8_9TELE</name>
<reference evidence="2 3" key="1">
    <citation type="submission" date="2020-06" db="EMBL/GenBank/DDBJ databases">
        <authorList>
            <consortium name="Wellcome Sanger Institute Data Sharing"/>
        </authorList>
    </citation>
    <scope>NUCLEOTIDE SEQUENCE [LARGE SCALE GENOMIC DNA]</scope>
</reference>
<dbReference type="Ensembl" id="ENSDCDT00010033050.1">
    <property type="protein sequence ID" value="ENSDCDP00010026664.1"/>
    <property type="gene ID" value="ENSDCDG00010016950.1"/>
</dbReference>
<organism evidence="2 3">
    <name type="scientific">Denticeps clupeoides</name>
    <name type="common">denticle herring</name>
    <dbReference type="NCBI Taxonomy" id="299321"/>
    <lineage>
        <taxon>Eukaryota</taxon>
        <taxon>Metazoa</taxon>
        <taxon>Chordata</taxon>
        <taxon>Craniata</taxon>
        <taxon>Vertebrata</taxon>
        <taxon>Euteleostomi</taxon>
        <taxon>Actinopterygii</taxon>
        <taxon>Neopterygii</taxon>
        <taxon>Teleostei</taxon>
        <taxon>Clupei</taxon>
        <taxon>Clupeiformes</taxon>
        <taxon>Denticipitoidei</taxon>
        <taxon>Denticipitidae</taxon>
        <taxon>Denticeps</taxon>
    </lineage>
</organism>
<dbReference type="Gene3D" id="3.10.100.10">
    <property type="entry name" value="Mannose-Binding Protein A, subunit A"/>
    <property type="match status" value="1"/>
</dbReference>
<sequence>MVMLLLLDGRSWWQRLGTCCAVPSGERMRIFSERVYVPVLTAVPWRQAQEYCRSNYTDLATIPDSAAYDLIYSLTPADPFWIGLFRDPWEWENGDQSSFRQWADGQPGNVSNEGCAGVDGSGLWRALSCALNLPFVCQIGGERISSIVTQYP</sequence>
<dbReference type="AlphaFoldDB" id="A0AAY4C0Z8"/>
<dbReference type="PROSITE" id="PS50041">
    <property type="entry name" value="C_TYPE_LECTIN_2"/>
    <property type="match status" value="1"/>
</dbReference>
<evidence type="ECO:0000313" key="3">
    <source>
        <dbReference type="Proteomes" id="UP000694580"/>
    </source>
</evidence>
<evidence type="ECO:0000313" key="2">
    <source>
        <dbReference type="Ensembl" id="ENSDCDP00010026664.1"/>
    </source>
</evidence>
<evidence type="ECO:0000259" key="1">
    <source>
        <dbReference type="PROSITE" id="PS50041"/>
    </source>
</evidence>
<protein>
    <recommendedName>
        <fullName evidence="1">C-type lectin domain-containing protein</fullName>
    </recommendedName>
</protein>
<accession>A0AAY4C0Z8</accession>
<dbReference type="PANTHER" id="PTHR45784:SF3">
    <property type="entry name" value="C-TYPE LECTIN DOMAIN FAMILY 4 MEMBER K-LIKE-RELATED"/>
    <property type="match status" value="1"/>
</dbReference>
<reference evidence="2" key="3">
    <citation type="submission" date="2025-09" db="UniProtKB">
        <authorList>
            <consortium name="Ensembl"/>
        </authorList>
    </citation>
    <scope>IDENTIFICATION</scope>
</reference>
<reference evidence="2" key="2">
    <citation type="submission" date="2025-08" db="UniProtKB">
        <authorList>
            <consortium name="Ensembl"/>
        </authorList>
    </citation>
    <scope>IDENTIFICATION</scope>
</reference>
<proteinExistence type="predicted"/>